<evidence type="ECO:0000313" key="3">
    <source>
        <dbReference type="Proteomes" id="UP000199564"/>
    </source>
</evidence>
<evidence type="ECO:0000256" key="1">
    <source>
        <dbReference type="SAM" id="SignalP"/>
    </source>
</evidence>
<protein>
    <recommendedName>
        <fullName evidence="4">Sporulation related domain-containing protein</fullName>
    </recommendedName>
</protein>
<dbReference type="RefSeq" id="WP_091653413.1">
    <property type="nucleotide sequence ID" value="NZ_FOVW01000005.1"/>
</dbReference>
<reference evidence="3" key="1">
    <citation type="submission" date="2016-10" db="EMBL/GenBank/DDBJ databases">
        <authorList>
            <person name="Varghese N."/>
            <person name="Submissions S."/>
        </authorList>
    </citation>
    <scope>NUCLEOTIDE SEQUENCE [LARGE SCALE GENOMIC DNA]</scope>
    <source>
        <strain evidence="3">DSM 15282</strain>
    </source>
</reference>
<organism evidence="2 3">
    <name type="scientific">Algoriphagus ornithinivorans</name>
    <dbReference type="NCBI Taxonomy" id="226506"/>
    <lineage>
        <taxon>Bacteria</taxon>
        <taxon>Pseudomonadati</taxon>
        <taxon>Bacteroidota</taxon>
        <taxon>Cytophagia</taxon>
        <taxon>Cytophagales</taxon>
        <taxon>Cyclobacteriaceae</taxon>
        <taxon>Algoriphagus</taxon>
    </lineage>
</organism>
<proteinExistence type="predicted"/>
<keyword evidence="3" id="KW-1185">Reference proteome</keyword>
<dbReference type="STRING" id="226506.SAMN04488519_105177"/>
<name>A0A1I5G2N6_9BACT</name>
<evidence type="ECO:0008006" key="4">
    <source>
        <dbReference type="Google" id="ProtNLM"/>
    </source>
</evidence>
<feature type="chain" id="PRO_5011487786" description="Sporulation related domain-containing protein" evidence="1">
    <location>
        <begin position="23"/>
        <end position="179"/>
    </location>
</feature>
<gene>
    <name evidence="2" type="ORF">SAMN04488519_105177</name>
</gene>
<evidence type="ECO:0000313" key="2">
    <source>
        <dbReference type="EMBL" id="SFO30250.1"/>
    </source>
</evidence>
<dbReference type="PROSITE" id="PS51257">
    <property type="entry name" value="PROKAR_LIPOPROTEIN"/>
    <property type="match status" value="1"/>
</dbReference>
<feature type="signal peptide" evidence="1">
    <location>
        <begin position="1"/>
        <end position="22"/>
    </location>
</feature>
<dbReference type="Proteomes" id="UP000199564">
    <property type="component" value="Unassembled WGS sequence"/>
</dbReference>
<keyword evidence="1" id="KW-0732">Signal</keyword>
<dbReference type="EMBL" id="FOVW01000005">
    <property type="protein sequence ID" value="SFO30250.1"/>
    <property type="molecule type" value="Genomic_DNA"/>
</dbReference>
<dbReference type="AlphaFoldDB" id="A0A1I5G2N6"/>
<sequence>MRVVWLLVLLIVAASCKTSSSAVDSASSYENYSEDLSSSLPSYPNFEERKEAQKAPEPATSPQAIDNQLEQIAKQQYDKNKSEPYFNGYKVLVYSGLDRDLAFKTQEKISMLFPDVKPAIQYEQPRYLVKVGKYAYKVEALKTYHLIKTEFPSARIIQDRILRKEFTVPSQSNDVEGQN</sequence>
<accession>A0A1I5G2N6</accession>